<evidence type="ECO:0000313" key="3">
    <source>
        <dbReference type="EMBL" id="KAL3777271.1"/>
    </source>
</evidence>
<feature type="compositionally biased region" description="Low complexity" evidence="1">
    <location>
        <begin position="2333"/>
        <end position="2347"/>
    </location>
</feature>
<dbReference type="Gene3D" id="2.60.40.10">
    <property type="entry name" value="Immunoglobulins"/>
    <property type="match status" value="1"/>
</dbReference>
<feature type="signal peptide" evidence="2">
    <location>
        <begin position="1"/>
        <end position="23"/>
    </location>
</feature>
<feature type="region of interest" description="Disordered" evidence="1">
    <location>
        <begin position="1972"/>
        <end position="2002"/>
    </location>
</feature>
<sequence length="2452" mass="261932">MNRTRAKSTAAAALLILPLTTYSLVDPSIENTVARNTYIDPLLTTETEFIPLSQTTGETAALSELSFLSDTWTDAKLDIKSGKITKLDLKEPLFPGDNRLLWRVSTDDASNQDEAINLEELAVSGLQSYISQISSVLSIDDSELFSPDSVRTALHDNGSGSLIQLSLERRYKNIVVRDSRAFGMVKNGNLVMFGLNKWGEIEGLDVVPSIEVEEARRLLAVFAEEDLIVEGTVDDRESSRGDDKFQDVELKMEILDLCTPELQVLILDNNEERSERRSDDSPRYLKRKKHSHHKKKNDSAPTFDIGSGYKHALVWRICPKLTNQKQEIMEGLVDAHTGQIYSFVDKVDYFTGVASVYPVSNDGQVPDGILQPGYPMPFMTIRGDGEVVTTDTGGSYWSVGEKTVSFSGEFVHMEDQCGEAKLTIEGDFDWSGVQNGTDCDTPGFGGDGNTQASRSGYYELNRIMELARSHLPGNGWLKQRLVANMNIPQSCNAFWDGTTVNFYRSSAQCSNTGEIAGVFDHEWGHGLDNNDLTPTIVKPSGEGIADIYTALRLGDSCIGRGFFNNPCSQFGDPCINDCTGVRDIDFEQHESKAPHTLTWTNAKCGAAENVHCRGLVYSEAIWSLWKRDLPFFYSYDDNTALEIVMRLTFIAAGNVATWYSGSPPFGGCGGDSGYLSYLLADDDDGDINNGTPHMQAIFAAHNRQEIACDEPTVQDSGCNSSPRDAPELTVTPGSMENLVIWTPVADAVYYQVFRSEGVYKCSQGKVLLATVSSTVLNYTDTGLMNGREYYYLVIPKGSDDACFGPASACKAASPLDGPALQFTCQNALAVINKKDTPIATNHQCTLYAVSNFTGTISVSCDTSTMEAVNCTVPSTVTFSAGDVYQNVPVTISATSSTPVGQKPLTLVATDGTTERKAEVSVVVVMPGGNLTAAYDPVIGTPRCVVSSSRCSSGDLLDGKGVDEVNSPNVLLGECSDGIWGQYHVHPSNDKIVVKAGKLDGTGSGLELTERSFATISATVWSTFATSCFADFYYTNNISSPKWEYIGTQVTSKVRKPEVLQMEYEVPVGFEQAVRVNFRYKGSAGTCPSGSYRNYGDADDLVFTVKQSEFYIECPDSLIVVNTAEAPINKTKNCTLYTASSFTGTITFSCDASAMTGVNCAAPSALQIGGGQEVTIGYVMQSTATVVGGQEDRILVFAESSGISKKSSFPMIVVSDGGSHNATYDGQLGAPRCFAKGSECLSGGLLDGRGEVGPEPNWPNSLDDCTDGSKGEYHVDEQLDAIAVRSGKLDGSGSGDDISEGGWISIAATVFAFNNNDRADFWHTADAFNPSWKFIASVYSNEVNATEVIEVEYKLPHGSNQAVRVRYDYQGNVSTCPETSYGDVDDLVFAVAYVPFYISCLSELVVFNIEDAPFTSNLPCTVFSQSDFNGSLEIKCDTSKLSGMGCASESPIDIQPGVLETNITISVNVSTSAIAGESGDLLISATDAITNITKTSPIKVLIIEGGGPQTAEYDSELGAPRCYAEGSSCSSGQLLDGRGTVGTGEKNAPNTIDDCEDGGWGNYHQHPSNDAIIVKGKNENVEISEYDEVIVSATVWSTMPNDLSADFYYTSTPEDPAWTFIDTLTTSKNGEAEVLQVNYFLPSGPQQAVRVNFRYKGSVGTCPSGNYWNYGDADDLVFAVKQASFSIMCSDETIRINKEGTPSSVDLECTVSTRSNYTGTINLSCSSPSLTGVNCNPNPLSIDLSPGDTTANFTVNLNADTSVVVGEQGNVLVLASDGASSKTSAISVSVVNPGGNQMAFYDPLYAVPMCDLIGSSCSSGDLLYGRGPVTPEPHYPNTLDNCEDGAKGDHHVDESIDRIVVRSGRMNAASNETIREGSYITIIASVFAYSILDTGDFFITTKPSDPSWQYIGSVNATVDDDVDHLVLETILPQGHIQAVRVSFHYKTDQNKTPCIGGDWDDVDDLVFTVQKQENSAPSVPPSSIPSASPTTRSPTISPFSNPAENITIAPTTSPTTTPSLAIAMSSSIDWVIACDEIAYNDTLIQTAQVFELSIKQTLEPSLSSNQGLKKVTAAEICNVAVPGHNPISSVGRKLQVASIVQFKLELEETCASCSNNSTVASDLFDQVNNDLNVAVNNGQLTSTLQTNGQAANLTALGKAFVVSNSTKSNYTIATSSPTAAPTSQPTSSPTIANQASPSANPSSLSSSANPSKIPSFSPMTAQPSTGSTTQPSSSSSANPTSAMTTSPTQAPFAMTPPPTSSSPTARPSTSPSLSSVTSNPSTSPTQAPFAMTPPPTTSSPTARPSTSPSLSSVTSNPSTSPTQAPFAITPPPTTSTTQQPTVGPSSSPIRSPTARPSISLSLSPVTSNPSTSPTRAPTATTPPPTSSPKPTESGKWYMNFSTMKCYQDCVGDYPCGGKKEFWNDAYTTLNECCITNLGTSDLNLTNNCYAGGE</sequence>
<name>A0ABD3NNW8_9STRA</name>
<feature type="region of interest" description="Disordered" evidence="1">
    <location>
        <begin position="2173"/>
        <end position="2392"/>
    </location>
</feature>
<dbReference type="Proteomes" id="UP001530400">
    <property type="component" value="Unassembled WGS sequence"/>
</dbReference>
<dbReference type="EMBL" id="JALLPJ020001054">
    <property type="protein sequence ID" value="KAL3777271.1"/>
    <property type="molecule type" value="Genomic_DNA"/>
</dbReference>
<feature type="compositionally biased region" description="Basic residues" evidence="1">
    <location>
        <begin position="284"/>
        <end position="296"/>
    </location>
</feature>
<dbReference type="PANTHER" id="PTHR33683">
    <property type="entry name" value="1, PUTATIVE-RELATED"/>
    <property type="match status" value="1"/>
</dbReference>
<dbReference type="InterPro" id="IPR013783">
    <property type="entry name" value="Ig-like_fold"/>
</dbReference>
<reference evidence="3 4" key="1">
    <citation type="submission" date="2024-10" db="EMBL/GenBank/DDBJ databases">
        <title>Updated reference genomes for cyclostephanoid diatoms.</title>
        <authorList>
            <person name="Roberts W.R."/>
            <person name="Alverson A.J."/>
        </authorList>
    </citation>
    <scope>NUCLEOTIDE SEQUENCE [LARGE SCALE GENOMIC DNA]</scope>
    <source>
        <strain evidence="3 4">AJA010-31</strain>
    </source>
</reference>
<feature type="compositionally biased region" description="Low complexity" evidence="1">
    <location>
        <begin position="2358"/>
        <end position="2378"/>
    </location>
</feature>
<feature type="compositionally biased region" description="Low complexity" evidence="1">
    <location>
        <begin position="1983"/>
        <end position="2002"/>
    </location>
</feature>
<evidence type="ECO:0008006" key="5">
    <source>
        <dbReference type="Google" id="ProtNLM"/>
    </source>
</evidence>
<evidence type="ECO:0000256" key="2">
    <source>
        <dbReference type="SAM" id="SignalP"/>
    </source>
</evidence>
<feature type="compositionally biased region" description="Basic and acidic residues" evidence="1">
    <location>
        <begin position="271"/>
        <end position="283"/>
    </location>
</feature>
<feature type="region of interest" description="Disordered" evidence="1">
    <location>
        <begin position="271"/>
        <end position="302"/>
    </location>
</feature>
<feature type="compositionally biased region" description="Low complexity" evidence="1">
    <location>
        <begin position="2297"/>
        <end position="2326"/>
    </location>
</feature>
<evidence type="ECO:0000256" key="1">
    <source>
        <dbReference type="SAM" id="MobiDB-lite"/>
    </source>
</evidence>
<dbReference type="SUPFAM" id="SSF55486">
    <property type="entry name" value="Metalloproteases ('zincins'), catalytic domain"/>
    <property type="match status" value="1"/>
</dbReference>
<feature type="compositionally biased region" description="Low complexity" evidence="1">
    <location>
        <begin position="2260"/>
        <end position="2289"/>
    </location>
</feature>
<feature type="chain" id="PRO_5044793734" description="Fibronectin type-III domain-containing protein" evidence="2">
    <location>
        <begin position="24"/>
        <end position="2452"/>
    </location>
</feature>
<proteinExistence type="predicted"/>
<organism evidence="3 4">
    <name type="scientific">Cyclotella atomus</name>
    <dbReference type="NCBI Taxonomy" id="382360"/>
    <lineage>
        <taxon>Eukaryota</taxon>
        <taxon>Sar</taxon>
        <taxon>Stramenopiles</taxon>
        <taxon>Ochrophyta</taxon>
        <taxon>Bacillariophyta</taxon>
        <taxon>Coscinodiscophyceae</taxon>
        <taxon>Thalassiosirophycidae</taxon>
        <taxon>Stephanodiscales</taxon>
        <taxon>Stephanodiscaceae</taxon>
        <taxon>Cyclotella</taxon>
    </lineage>
</organism>
<evidence type="ECO:0000313" key="4">
    <source>
        <dbReference type="Proteomes" id="UP001530400"/>
    </source>
</evidence>
<feature type="compositionally biased region" description="Low complexity" evidence="1">
    <location>
        <begin position="2173"/>
        <end position="2247"/>
    </location>
</feature>
<keyword evidence="2" id="KW-0732">Signal</keyword>
<comment type="caution">
    <text evidence="3">The sequence shown here is derived from an EMBL/GenBank/DDBJ whole genome shotgun (WGS) entry which is preliminary data.</text>
</comment>
<dbReference type="PANTHER" id="PTHR33683:SF46">
    <property type="entry name" value="SUSHI DOMAIN-CONTAINING PROTEIN"/>
    <property type="match status" value="1"/>
</dbReference>
<accession>A0ABD3NNW8</accession>
<keyword evidence="4" id="KW-1185">Reference proteome</keyword>
<gene>
    <name evidence="3" type="ORF">ACHAWO_013697</name>
</gene>
<protein>
    <recommendedName>
        <fullName evidence="5">Fibronectin type-III domain-containing protein</fullName>
    </recommendedName>
</protein>